<feature type="compositionally biased region" description="Basic and acidic residues" evidence="5">
    <location>
        <begin position="304"/>
        <end position="319"/>
    </location>
</feature>
<keyword evidence="2" id="KW-0333">Golgi apparatus</keyword>
<accession>A0A061AZU6</accession>
<dbReference type="CDD" id="cd00063">
    <property type="entry name" value="FN3"/>
    <property type="match status" value="1"/>
</dbReference>
<evidence type="ECO:0000259" key="7">
    <source>
        <dbReference type="PROSITE" id="PS50853"/>
    </source>
</evidence>
<dbReference type="CDD" id="cd17742">
    <property type="entry name" value="BRCT_CHS5_like"/>
    <property type="match status" value="1"/>
</dbReference>
<comment type="subcellular location">
    <subcellularLocation>
        <location evidence="1">Golgi apparatus</location>
    </subcellularLocation>
</comment>
<dbReference type="InterPro" id="IPR052827">
    <property type="entry name" value="CHS_Export/Cell_Fusion_Reg"/>
</dbReference>
<dbReference type="SMART" id="SM00292">
    <property type="entry name" value="BRCT"/>
    <property type="match status" value="1"/>
</dbReference>
<dbReference type="SUPFAM" id="SSF52113">
    <property type="entry name" value="BRCT domain"/>
    <property type="match status" value="1"/>
</dbReference>
<feature type="compositionally biased region" description="Basic residues" evidence="5">
    <location>
        <begin position="518"/>
        <end position="533"/>
    </location>
</feature>
<feature type="domain" description="Fibronectin type-III" evidence="7">
    <location>
        <begin position="76"/>
        <end position="170"/>
    </location>
</feature>
<evidence type="ECO:0000256" key="1">
    <source>
        <dbReference type="ARBA" id="ARBA00004555"/>
    </source>
</evidence>
<feature type="domain" description="BRCT" evidence="6">
    <location>
        <begin position="164"/>
        <end position="256"/>
    </location>
</feature>
<evidence type="ECO:0000259" key="6">
    <source>
        <dbReference type="PROSITE" id="PS50172"/>
    </source>
</evidence>
<protein>
    <recommendedName>
        <fullName evidence="4">Chitin biosynthesis protein CHS5</fullName>
    </recommendedName>
</protein>
<dbReference type="Gene3D" id="2.60.40.10">
    <property type="entry name" value="Immunoglobulins"/>
    <property type="match status" value="1"/>
</dbReference>
<dbReference type="Gene3D" id="3.40.50.10190">
    <property type="entry name" value="BRCT domain"/>
    <property type="match status" value="1"/>
</dbReference>
<dbReference type="InterPro" id="IPR036420">
    <property type="entry name" value="BRCT_dom_sf"/>
</dbReference>
<dbReference type="PROSITE" id="PS50853">
    <property type="entry name" value="FN3"/>
    <property type="match status" value="1"/>
</dbReference>
<dbReference type="FunFam" id="3.40.50.10190:FF:000077">
    <property type="entry name" value="Chitin biosynthesis protein CHS5"/>
    <property type="match status" value="1"/>
</dbReference>
<dbReference type="VEuPathDB" id="FungiDB:BON22_3174"/>
<feature type="compositionally biased region" description="Acidic residues" evidence="5">
    <location>
        <begin position="484"/>
        <end position="504"/>
    </location>
</feature>
<dbReference type="InterPro" id="IPR036116">
    <property type="entry name" value="FN3_sf"/>
</dbReference>
<dbReference type="PhylomeDB" id="A0A061AZU6"/>
<dbReference type="InterPro" id="IPR031669">
    <property type="entry name" value="Fn3_2"/>
</dbReference>
<evidence type="ECO:0000256" key="5">
    <source>
        <dbReference type="SAM" id="MobiDB-lite"/>
    </source>
</evidence>
<reference evidence="8" key="1">
    <citation type="journal article" date="2014" name="Genome Announc.">
        <title>Genome sequence of the yeast Cyberlindnera fabianii (Hansenula fabianii).</title>
        <authorList>
            <person name="Freel K.C."/>
            <person name="Sarilar V."/>
            <person name="Neuveglise C."/>
            <person name="Devillers H."/>
            <person name="Friedrich A."/>
            <person name="Schacherer J."/>
        </authorList>
    </citation>
    <scope>NUCLEOTIDE SEQUENCE</scope>
    <source>
        <strain evidence="8">YJS4271</strain>
    </source>
</reference>
<dbReference type="Pfam" id="PF00533">
    <property type="entry name" value="BRCT"/>
    <property type="match status" value="1"/>
</dbReference>
<evidence type="ECO:0000256" key="2">
    <source>
        <dbReference type="ARBA" id="ARBA00023034"/>
    </source>
</evidence>
<dbReference type="OrthoDB" id="245697at2759"/>
<comment type="similarity">
    <text evidence="3">Belongs to the CHS5 family.</text>
</comment>
<dbReference type="PANTHER" id="PTHR47351">
    <property type="entry name" value="CHITIN BIOSYNTHESIS PROTEIN CHS5"/>
    <property type="match status" value="1"/>
</dbReference>
<dbReference type="GO" id="GO:0034044">
    <property type="term" value="C:exomer complex"/>
    <property type="evidence" value="ECO:0007669"/>
    <property type="project" value="TreeGrafter"/>
</dbReference>
<organism evidence="8">
    <name type="scientific">Cyberlindnera fabianii</name>
    <name type="common">Yeast</name>
    <name type="synonym">Hansenula fabianii</name>
    <dbReference type="NCBI Taxonomy" id="36022"/>
    <lineage>
        <taxon>Eukaryota</taxon>
        <taxon>Fungi</taxon>
        <taxon>Dikarya</taxon>
        <taxon>Ascomycota</taxon>
        <taxon>Saccharomycotina</taxon>
        <taxon>Saccharomycetes</taxon>
        <taxon>Phaffomycetales</taxon>
        <taxon>Phaffomycetaceae</taxon>
        <taxon>Cyberlindnera</taxon>
    </lineage>
</organism>
<dbReference type="Pfam" id="PF16893">
    <property type="entry name" value="fn3_2"/>
    <property type="match status" value="1"/>
</dbReference>
<feature type="compositionally biased region" description="Acidic residues" evidence="5">
    <location>
        <begin position="461"/>
        <end position="472"/>
    </location>
</feature>
<dbReference type="GO" id="GO:0046983">
    <property type="term" value="F:protein dimerization activity"/>
    <property type="evidence" value="ECO:0007669"/>
    <property type="project" value="InterPro"/>
</dbReference>
<dbReference type="Gene3D" id="6.20.120.50">
    <property type="match status" value="1"/>
</dbReference>
<feature type="compositionally biased region" description="Low complexity" evidence="5">
    <location>
        <begin position="279"/>
        <end position="297"/>
    </location>
</feature>
<dbReference type="GO" id="GO:0006893">
    <property type="term" value="P:Golgi to plasma membrane transport"/>
    <property type="evidence" value="ECO:0007669"/>
    <property type="project" value="TreeGrafter"/>
</dbReference>
<feature type="compositionally biased region" description="Low complexity" evidence="5">
    <location>
        <begin position="335"/>
        <end position="347"/>
    </location>
</feature>
<gene>
    <name evidence="8" type="ORF">CYFA0S_10e01970g</name>
</gene>
<feature type="compositionally biased region" description="Basic and acidic residues" evidence="5">
    <location>
        <begin position="377"/>
        <end position="387"/>
    </location>
</feature>
<feature type="compositionally biased region" description="Acidic residues" evidence="5">
    <location>
        <begin position="320"/>
        <end position="334"/>
    </location>
</feature>
<dbReference type="InterPro" id="IPR001357">
    <property type="entry name" value="BRCT_dom"/>
</dbReference>
<dbReference type="InterPro" id="IPR003961">
    <property type="entry name" value="FN3_dom"/>
</dbReference>
<dbReference type="CDD" id="cd13945">
    <property type="entry name" value="Chs5_N"/>
    <property type="match status" value="1"/>
</dbReference>
<name>A0A061AZU6_CYBFA</name>
<dbReference type="SMART" id="SM00060">
    <property type="entry name" value="FN3"/>
    <property type="match status" value="1"/>
</dbReference>
<feature type="region of interest" description="Disordered" evidence="5">
    <location>
        <begin position="271"/>
        <end position="533"/>
    </location>
</feature>
<proteinExistence type="inferred from homology"/>
<sequence length="533" mass="57557">MVEVSLTVGKLDASLALLLTKEHHLIEFPTVLLPDGVTAGSVVTIKCEQDHSLEQQEAEEFEAVQDEILNLFGTHEPKHPNLRVKNVTQTSAVLEWDPLELGSASIKALTLYKNGERLGQVPNPLVSTTTKLSGLPVDTAYEFHLRLATTAGVYESEKVKLKTHKMTDLSGITVCLGDIDPTEGIRREDIETSLKNIGARPLQTEVAVDTTHFVSTIGLGAQWKKAVDNNIPVVRPEWLKACEKERRIVGVRNFYLDADPKFLQGHKFTKEAPAPEPVPAASTTEVAAPVAPEAPTTDSEPAESEQKETPAAQETHDETTTEEPIAETPVEEQTSEVPVVEEPAPAVIKTNEEAPQADEAPLEDVPIEDTTPVLTPEEPRAAEEDVRPVGVDIPALDTPVEDVQTQADGTEPVTIEAAVEEPVSAQEKAAENTLADAPAEETKVEETEKEAVTEPVPEPIATEEEKGEENNNETDLGAAKSETAEDNEEEDAEEDGAEDGDEADAGATSPPASDKPAGQKKKKKNNKKKGKKK</sequence>
<dbReference type="GO" id="GO:0005802">
    <property type="term" value="C:trans-Golgi network"/>
    <property type="evidence" value="ECO:0007669"/>
    <property type="project" value="TreeGrafter"/>
</dbReference>
<dbReference type="Pfam" id="PF16892">
    <property type="entry name" value="CHS5_N"/>
    <property type="match status" value="1"/>
</dbReference>
<dbReference type="EMBL" id="LK052895">
    <property type="protein sequence ID" value="CDR42763.1"/>
    <property type="molecule type" value="Genomic_DNA"/>
</dbReference>
<evidence type="ECO:0000256" key="3">
    <source>
        <dbReference type="ARBA" id="ARBA00060872"/>
    </source>
</evidence>
<dbReference type="InterPro" id="IPR031673">
    <property type="entry name" value="Chs5_N"/>
</dbReference>
<dbReference type="SUPFAM" id="SSF49265">
    <property type="entry name" value="Fibronectin type III"/>
    <property type="match status" value="1"/>
</dbReference>
<dbReference type="InterPro" id="IPR013783">
    <property type="entry name" value="Ig-like_fold"/>
</dbReference>
<dbReference type="PANTHER" id="PTHR47351:SF1">
    <property type="entry name" value="CHITIN BIOSYNTHESIS PROTEIN CHS5"/>
    <property type="match status" value="1"/>
</dbReference>
<dbReference type="AlphaFoldDB" id="A0A061AZU6"/>
<feature type="compositionally biased region" description="Basic and acidic residues" evidence="5">
    <location>
        <begin position="440"/>
        <end position="452"/>
    </location>
</feature>
<dbReference type="GO" id="GO:0000747">
    <property type="term" value="P:conjugation with cellular fusion"/>
    <property type="evidence" value="ECO:0007669"/>
    <property type="project" value="TreeGrafter"/>
</dbReference>
<evidence type="ECO:0000256" key="4">
    <source>
        <dbReference type="ARBA" id="ARBA00071189"/>
    </source>
</evidence>
<dbReference type="PROSITE" id="PS50172">
    <property type="entry name" value="BRCT"/>
    <property type="match status" value="1"/>
</dbReference>
<evidence type="ECO:0000313" key="8">
    <source>
        <dbReference type="EMBL" id="CDR42763.1"/>
    </source>
</evidence>